<gene>
    <name evidence="1" type="ORF">LCGC14_1373460</name>
</gene>
<dbReference type="EMBL" id="LAZR01008698">
    <property type="protein sequence ID" value="KKM77098.1"/>
    <property type="molecule type" value="Genomic_DNA"/>
</dbReference>
<dbReference type="Pfam" id="PF13385">
    <property type="entry name" value="Laminin_G_3"/>
    <property type="match status" value="1"/>
</dbReference>
<sequence length="748" mass="84511">MDLKKFLPKILRIDFWEDFVDSISLELNNVKTEIAKKLNYWDIDNITDIDELLEISKTLGYTPDLSLDSSLNRLRRELRSIIFRIKNKTNYESYYFNFSNIPYLGNVYNLFHDDTRFLRSIDMSTTITKLNIHDLTTPFITVEPDFHYWAFDRISISFGLDKDILETLDADDILSLDQNVIRISSTHLAIEYAIDRVLTEDSIEYLMTPEYLDYLRNSVNYTRKASVIPHVGSQIAFLMGVTGYYDINDTENTGYTISEIKTKCATTPFFISEEIGTYIVVGTGSKSFPSKDYPTLNTNLLAYYAFDEEDDLNTDIYDDVAESNEGTINGTFTRGRGIIGKAINFNGISTNVEIDSFTITNTDKSYCFWINGTDALQTETQPRLLFQVNYIDLYIEDGSLKLGLGDSTTPFATLSATFTLDGDDHFIVFEIDKTNNLGKLYIDNILKDSTNITGLGSIANNEDLYIGSKNNVYFFKGIIDEVRIYNEIKTTIEKTYLYTEQIGSLRKIDNLFYKNSLSDEEIYTTSIWNIIHSCVPSNFIKGEKLGEGDSTTEIFTGTLNNSLLIKNFVEISYTSDAIAYTITDNGKGILSGTGATGTINYTTGYYSIIFYKDIEIIDEFIDSGAINSIDQFLLHNIISPTTFILDYWFEGTNYTVTDDGAGNLTGTGITVATISYTTGELDITFSSATDVGKNIICDYTYEENTTPDNNSDILVNYRIIEINPTEVGLYNASDNMIAYATFPPIKVS</sequence>
<evidence type="ECO:0000313" key="1">
    <source>
        <dbReference type="EMBL" id="KKM77098.1"/>
    </source>
</evidence>
<dbReference type="Gene3D" id="2.60.120.200">
    <property type="match status" value="1"/>
</dbReference>
<dbReference type="AlphaFoldDB" id="A0A0F9K511"/>
<evidence type="ECO:0008006" key="2">
    <source>
        <dbReference type="Google" id="ProtNLM"/>
    </source>
</evidence>
<organism evidence="1">
    <name type="scientific">marine sediment metagenome</name>
    <dbReference type="NCBI Taxonomy" id="412755"/>
    <lineage>
        <taxon>unclassified sequences</taxon>
        <taxon>metagenomes</taxon>
        <taxon>ecological metagenomes</taxon>
    </lineage>
</organism>
<reference evidence="1" key="1">
    <citation type="journal article" date="2015" name="Nature">
        <title>Complex archaea that bridge the gap between prokaryotes and eukaryotes.</title>
        <authorList>
            <person name="Spang A."/>
            <person name="Saw J.H."/>
            <person name="Jorgensen S.L."/>
            <person name="Zaremba-Niedzwiedzka K."/>
            <person name="Martijn J."/>
            <person name="Lind A.E."/>
            <person name="van Eijk R."/>
            <person name="Schleper C."/>
            <person name="Guy L."/>
            <person name="Ettema T.J."/>
        </authorList>
    </citation>
    <scope>NUCLEOTIDE SEQUENCE</scope>
</reference>
<dbReference type="InterPro" id="IPR013320">
    <property type="entry name" value="ConA-like_dom_sf"/>
</dbReference>
<feature type="non-terminal residue" evidence="1">
    <location>
        <position position="748"/>
    </location>
</feature>
<name>A0A0F9K511_9ZZZZ</name>
<proteinExistence type="predicted"/>
<protein>
    <recommendedName>
        <fullName evidence="2">LamG-like jellyroll fold domain-containing protein</fullName>
    </recommendedName>
</protein>
<comment type="caution">
    <text evidence="1">The sequence shown here is derived from an EMBL/GenBank/DDBJ whole genome shotgun (WGS) entry which is preliminary data.</text>
</comment>
<accession>A0A0F9K511</accession>
<dbReference type="SUPFAM" id="SSF49899">
    <property type="entry name" value="Concanavalin A-like lectins/glucanases"/>
    <property type="match status" value="1"/>
</dbReference>